<feature type="domain" description="HAMP" evidence="15">
    <location>
        <begin position="324"/>
        <end position="378"/>
    </location>
</feature>
<dbReference type="InterPro" id="IPR003660">
    <property type="entry name" value="HAMP_dom"/>
</dbReference>
<protein>
    <submittedName>
        <fullName evidence="16">Methyl-accepting chemotaxis protein</fullName>
    </submittedName>
</protein>
<name>A0ABY7VB73_9GAMM</name>
<evidence type="ECO:0000256" key="12">
    <source>
        <dbReference type="SAM" id="Phobius"/>
    </source>
</evidence>
<accession>A0ABY7VB73</accession>
<dbReference type="PROSITE" id="PS50192">
    <property type="entry name" value="T_SNARE"/>
    <property type="match status" value="1"/>
</dbReference>
<sequence length="656" mass="71783">MLTIRNKLISAFLIIALLPVLIVATITSSRVIHQAESDFIQTSSGDIAIVDQSFTNFFDIVSYNVSFLADAAIVRATQKGEISTYFDEARKPSRVAMANGGREQEIFELFSAVGNNNPTLGYVYMGNKDGQYLEWPGTNDYGDWEPRNEAWYKLGKEGNFNVRRIDGYYWEPDDAVYVSVLKGFKDEQGQFEGVVAIDVSVKALTEMVQKIKFGDTGFIMIVEGNGNILVDANNPENNFKALDKLSASYFKTIAATDSGATEVEIDGVSYMANIIKSDTLGWKFIGFKQTDEIFSGASQLIWMTIAVSAVLIALFIFIGILFARHIVDPINEVKEELKTLAEGEGDLTTRLNIKSKDETSELASWFNQFISTTQAMIREIKHDAEQINNISGSANKSAVKVADSSNQQLIAIEQVVTAVTEMASTANEVAKNCADTADISQQGLQASQTGKEVMNTSINSVKQLGKSIQTSNQVIQELEQETENINNILVTIQGIAEQTNLLALNAAIEAARAGEQGRGFAVVADEVRNLAKRTQDSTGEINNILALLTQRTKTVSSNMETSLSQSQEAISISEEVRTVFDNIENSVQEIRDMTTQIASAAEEQHQVTEDINVNVVAINDAATDMSALSSEVESNAREQADLGENLSALVSNFKTN</sequence>
<keyword evidence="8 10" id="KW-0807">Transducer</keyword>
<evidence type="ECO:0000259" key="13">
    <source>
        <dbReference type="PROSITE" id="PS50111"/>
    </source>
</evidence>
<dbReference type="PROSITE" id="PS50111">
    <property type="entry name" value="CHEMOTAXIS_TRANSDUC_2"/>
    <property type="match status" value="1"/>
</dbReference>
<keyword evidence="6 12" id="KW-1133">Transmembrane helix</keyword>
<dbReference type="SUPFAM" id="SSF58104">
    <property type="entry name" value="Methyl-accepting chemotaxis protein (MCP) signaling domain"/>
    <property type="match status" value="1"/>
</dbReference>
<evidence type="ECO:0000256" key="1">
    <source>
        <dbReference type="ARBA" id="ARBA00004429"/>
    </source>
</evidence>
<feature type="domain" description="T-SNARE coiled-coil homology" evidence="14">
    <location>
        <begin position="570"/>
        <end position="615"/>
    </location>
</feature>
<evidence type="ECO:0000256" key="10">
    <source>
        <dbReference type="PROSITE-ProRule" id="PRU00284"/>
    </source>
</evidence>
<dbReference type="Proteomes" id="UP001215231">
    <property type="component" value="Chromosome"/>
</dbReference>
<evidence type="ECO:0000256" key="7">
    <source>
        <dbReference type="ARBA" id="ARBA00023136"/>
    </source>
</evidence>
<gene>
    <name evidence="16" type="ORF">H3N35_20335</name>
</gene>
<dbReference type="SMART" id="SM00283">
    <property type="entry name" value="MA"/>
    <property type="match status" value="1"/>
</dbReference>
<dbReference type="InterPro" id="IPR033479">
    <property type="entry name" value="dCache_1"/>
</dbReference>
<dbReference type="CDD" id="cd18773">
    <property type="entry name" value="PDC1_HK_sensor"/>
    <property type="match status" value="1"/>
</dbReference>
<comment type="similarity">
    <text evidence="9">Belongs to the methyl-accepting chemotaxis (MCP) protein family.</text>
</comment>
<evidence type="ECO:0000256" key="6">
    <source>
        <dbReference type="ARBA" id="ARBA00022989"/>
    </source>
</evidence>
<dbReference type="CDD" id="cd11386">
    <property type="entry name" value="MCP_signal"/>
    <property type="match status" value="1"/>
</dbReference>
<keyword evidence="3" id="KW-0145">Chemotaxis</keyword>
<organism evidence="16 17">
    <name type="scientific">Thalassomonas haliotis</name>
    <dbReference type="NCBI Taxonomy" id="485448"/>
    <lineage>
        <taxon>Bacteria</taxon>
        <taxon>Pseudomonadati</taxon>
        <taxon>Pseudomonadota</taxon>
        <taxon>Gammaproteobacteria</taxon>
        <taxon>Alteromonadales</taxon>
        <taxon>Colwelliaceae</taxon>
        <taxon>Thalassomonas</taxon>
    </lineage>
</organism>
<evidence type="ECO:0000256" key="8">
    <source>
        <dbReference type="ARBA" id="ARBA00023224"/>
    </source>
</evidence>
<evidence type="ECO:0000256" key="5">
    <source>
        <dbReference type="ARBA" id="ARBA00022692"/>
    </source>
</evidence>
<keyword evidence="4" id="KW-0997">Cell inner membrane</keyword>
<evidence type="ECO:0000259" key="14">
    <source>
        <dbReference type="PROSITE" id="PS50192"/>
    </source>
</evidence>
<feature type="transmembrane region" description="Helical" evidence="12">
    <location>
        <begin position="300"/>
        <end position="323"/>
    </location>
</feature>
<dbReference type="Gene3D" id="1.10.287.950">
    <property type="entry name" value="Methyl-accepting chemotaxis protein"/>
    <property type="match status" value="1"/>
</dbReference>
<evidence type="ECO:0000313" key="17">
    <source>
        <dbReference type="Proteomes" id="UP001215231"/>
    </source>
</evidence>
<dbReference type="PANTHER" id="PTHR32089">
    <property type="entry name" value="METHYL-ACCEPTING CHEMOTAXIS PROTEIN MCPB"/>
    <property type="match status" value="1"/>
</dbReference>
<keyword evidence="7 12" id="KW-0472">Membrane</keyword>
<evidence type="ECO:0000256" key="11">
    <source>
        <dbReference type="SAM" id="Coils"/>
    </source>
</evidence>
<dbReference type="Pfam" id="PF00672">
    <property type="entry name" value="HAMP"/>
    <property type="match status" value="1"/>
</dbReference>
<proteinExistence type="inferred from homology"/>
<dbReference type="CDD" id="cd06225">
    <property type="entry name" value="HAMP"/>
    <property type="match status" value="1"/>
</dbReference>
<evidence type="ECO:0000256" key="3">
    <source>
        <dbReference type="ARBA" id="ARBA00022500"/>
    </source>
</evidence>
<dbReference type="InterPro" id="IPR000727">
    <property type="entry name" value="T_SNARE_dom"/>
</dbReference>
<reference evidence="16 17" key="1">
    <citation type="journal article" date="2022" name="Mar. Drugs">
        <title>Bioassay-Guided Fractionation Leads to the Detection of Cholic Acid Generated by the Rare Thalassomonas sp.</title>
        <authorList>
            <person name="Pheiffer F."/>
            <person name="Schneider Y.K."/>
            <person name="Hansen E.H."/>
            <person name="Andersen J.H."/>
            <person name="Isaksson J."/>
            <person name="Busche T."/>
            <person name="R C."/>
            <person name="Kalinowski J."/>
            <person name="Zyl L.V."/>
            <person name="Trindade M."/>
        </authorList>
    </citation>
    <scope>NUCLEOTIDE SEQUENCE [LARGE SCALE GENOMIC DNA]</scope>
    <source>
        <strain evidence="16 17">A5K-61T</strain>
    </source>
</reference>
<evidence type="ECO:0000256" key="4">
    <source>
        <dbReference type="ARBA" id="ARBA00022519"/>
    </source>
</evidence>
<dbReference type="InterPro" id="IPR004089">
    <property type="entry name" value="MCPsignal_dom"/>
</dbReference>
<keyword evidence="2" id="KW-1003">Cell membrane</keyword>
<evidence type="ECO:0000313" key="16">
    <source>
        <dbReference type="EMBL" id="WDE10586.1"/>
    </source>
</evidence>
<dbReference type="Pfam" id="PF02743">
    <property type="entry name" value="dCache_1"/>
    <property type="match status" value="1"/>
</dbReference>
<dbReference type="CDD" id="cd12912">
    <property type="entry name" value="PDC2_MCP_like"/>
    <property type="match status" value="1"/>
</dbReference>
<keyword evidence="5 12" id="KW-0812">Transmembrane</keyword>
<feature type="coiled-coil region" evidence="11">
    <location>
        <begin position="461"/>
        <end position="488"/>
    </location>
</feature>
<evidence type="ECO:0000259" key="15">
    <source>
        <dbReference type="PROSITE" id="PS50885"/>
    </source>
</evidence>
<dbReference type="PANTHER" id="PTHR32089:SF112">
    <property type="entry name" value="LYSOZYME-LIKE PROTEIN-RELATED"/>
    <property type="match status" value="1"/>
</dbReference>
<keyword evidence="11" id="KW-0175">Coiled coil</keyword>
<dbReference type="EMBL" id="CP059693">
    <property type="protein sequence ID" value="WDE10586.1"/>
    <property type="molecule type" value="Genomic_DNA"/>
</dbReference>
<dbReference type="PROSITE" id="PS50885">
    <property type="entry name" value="HAMP"/>
    <property type="match status" value="1"/>
</dbReference>
<keyword evidence="17" id="KW-1185">Reference proteome</keyword>
<dbReference type="RefSeq" id="WP_274050629.1">
    <property type="nucleotide sequence ID" value="NZ_CP059693.1"/>
</dbReference>
<dbReference type="Gene3D" id="3.30.450.20">
    <property type="entry name" value="PAS domain"/>
    <property type="match status" value="2"/>
</dbReference>
<dbReference type="Pfam" id="PF00015">
    <property type="entry name" value="MCPsignal"/>
    <property type="match status" value="1"/>
</dbReference>
<feature type="domain" description="Methyl-accepting transducer" evidence="13">
    <location>
        <begin position="383"/>
        <end position="619"/>
    </location>
</feature>
<evidence type="ECO:0000256" key="2">
    <source>
        <dbReference type="ARBA" id="ARBA00022475"/>
    </source>
</evidence>
<comment type="subcellular location">
    <subcellularLocation>
        <location evidence="1">Cell inner membrane</location>
        <topology evidence="1">Multi-pass membrane protein</topology>
    </subcellularLocation>
</comment>
<evidence type="ECO:0000256" key="9">
    <source>
        <dbReference type="ARBA" id="ARBA00029447"/>
    </source>
</evidence>
<dbReference type="SMART" id="SM00304">
    <property type="entry name" value="HAMP"/>
    <property type="match status" value="1"/>
</dbReference>